<organism evidence="2 3">
    <name type="scientific">Actinomadura fibrosa</name>
    <dbReference type="NCBI Taxonomy" id="111802"/>
    <lineage>
        <taxon>Bacteria</taxon>
        <taxon>Bacillati</taxon>
        <taxon>Actinomycetota</taxon>
        <taxon>Actinomycetes</taxon>
        <taxon>Streptosporangiales</taxon>
        <taxon>Thermomonosporaceae</taxon>
        <taxon>Actinomadura</taxon>
    </lineage>
</organism>
<proteinExistence type="predicted"/>
<evidence type="ECO:0000313" key="3">
    <source>
        <dbReference type="Proteomes" id="UP001597063"/>
    </source>
</evidence>
<evidence type="ECO:0000256" key="1">
    <source>
        <dbReference type="SAM" id="SignalP"/>
    </source>
</evidence>
<protein>
    <recommendedName>
        <fullName evidence="4">DUF11 domain-containing protein</fullName>
    </recommendedName>
</protein>
<gene>
    <name evidence="2" type="ORF">ACFQZM_42230</name>
</gene>
<comment type="caution">
    <text evidence="2">The sequence shown here is derived from an EMBL/GenBank/DDBJ whole genome shotgun (WGS) entry which is preliminary data.</text>
</comment>
<keyword evidence="1" id="KW-0732">Signal</keyword>
<name>A0ABW2XXZ0_9ACTN</name>
<accession>A0ABW2XXZ0</accession>
<keyword evidence="3" id="KW-1185">Reference proteome</keyword>
<evidence type="ECO:0000313" key="2">
    <source>
        <dbReference type="EMBL" id="MFD0691172.1"/>
    </source>
</evidence>
<feature type="chain" id="PRO_5045260854" description="DUF11 domain-containing protein" evidence="1">
    <location>
        <begin position="30"/>
        <end position="179"/>
    </location>
</feature>
<evidence type="ECO:0008006" key="4">
    <source>
        <dbReference type="Google" id="ProtNLM"/>
    </source>
</evidence>
<sequence>MRMREIGPKALVSGAAVALALGTAAAANAVPAGAATARPAAAPPAVQKFVFSKEHPRFDYKNSIGRFHAHVALTGRHAKGYPLSWRFVVNGRKMRAKPGTKAMCEATGQDGRYRAKETIRLGRTWHGTVRGHEAGKPYKIAGACAFRVDANGKPATAVATFALEYTINPDAKEGHGHGH</sequence>
<reference evidence="3" key="1">
    <citation type="journal article" date="2019" name="Int. J. Syst. Evol. Microbiol.">
        <title>The Global Catalogue of Microorganisms (GCM) 10K type strain sequencing project: providing services to taxonomists for standard genome sequencing and annotation.</title>
        <authorList>
            <consortium name="The Broad Institute Genomics Platform"/>
            <consortium name="The Broad Institute Genome Sequencing Center for Infectious Disease"/>
            <person name="Wu L."/>
            <person name="Ma J."/>
        </authorList>
    </citation>
    <scope>NUCLEOTIDE SEQUENCE [LARGE SCALE GENOMIC DNA]</scope>
    <source>
        <strain evidence="3">JCM 9371</strain>
    </source>
</reference>
<dbReference type="Proteomes" id="UP001597063">
    <property type="component" value="Unassembled WGS sequence"/>
</dbReference>
<dbReference type="EMBL" id="JBHTGP010000027">
    <property type="protein sequence ID" value="MFD0691172.1"/>
    <property type="molecule type" value="Genomic_DNA"/>
</dbReference>
<dbReference type="RefSeq" id="WP_131758746.1">
    <property type="nucleotide sequence ID" value="NZ_CAACUY010000058.1"/>
</dbReference>
<feature type="signal peptide" evidence="1">
    <location>
        <begin position="1"/>
        <end position="29"/>
    </location>
</feature>